<dbReference type="AlphaFoldDB" id="A0A926ZEW3"/>
<protein>
    <submittedName>
        <fullName evidence="2">Uncharacterized protein</fullName>
    </submittedName>
</protein>
<feature type="transmembrane region" description="Helical" evidence="1">
    <location>
        <begin position="6"/>
        <end position="34"/>
    </location>
</feature>
<keyword evidence="1" id="KW-0472">Membrane</keyword>
<proteinExistence type="predicted"/>
<comment type="caution">
    <text evidence="2">The sequence shown here is derived from an EMBL/GenBank/DDBJ whole genome shotgun (WGS) entry which is preliminary data.</text>
</comment>
<keyword evidence="3" id="KW-1185">Reference proteome</keyword>
<keyword evidence="1" id="KW-1133">Transmembrane helix</keyword>
<reference evidence="2" key="2">
    <citation type="submission" date="2020-08" db="EMBL/GenBank/DDBJ databases">
        <authorList>
            <person name="Chen M."/>
            <person name="Teng W."/>
            <person name="Zhao L."/>
            <person name="Hu C."/>
            <person name="Zhou Y."/>
            <person name="Han B."/>
            <person name="Song L."/>
            <person name="Shu W."/>
        </authorList>
    </citation>
    <scope>NUCLEOTIDE SEQUENCE</scope>
    <source>
        <strain evidence="2">FACHB-1375</strain>
    </source>
</reference>
<evidence type="ECO:0000313" key="2">
    <source>
        <dbReference type="EMBL" id="MBD2180503.1"/>
    </source>
</evidence>
<evidence type="ECO:0000313" key="3">
    <source>
        <dbReference type="Proteomes" id="UP000641646"/>
    </source>
</evidence>
<sequence length="198" mass="22324">MKELLTALGGILLVFILLVLALVVAIVVLLKVFLPKAAKMMSQGAEIWLDAQNYVDSAVSEIIKDWNYLELLKRATPQFLESVQPEELERVFYYFFQQIGKLESYTGAICNGVSGLNKQEFGQLIVGDYVAQAKFTKKSAKIKGQIIKQDNQWFINTFTISNEGITLVLGLTTTPEALEEAYNKKIKLEGLLKYDDYK</sequence>
<organism evidence="2 3">
    <name type="scientific">Aerosakkonema funiforme FACHB-1375</name>
    <dbReference type="NCBI Taxonomy" id="2949571"/>
    <lineage>
        <taxon>Bacteria</taxon>
        <taxon>Bacillati</taxon>
        <taxon>Cyanobacteriota</taxon>
        <taxon>Cyanophyceae</taxon>
        <taxon>Oscillatoriophycideae</taxon>
        <taxon>Aerosakkonematales</taxon>
        <taxon>Aerosakkonemataceae</taxon>
        <taxon>Aerosakkonema</taxon>
    </lineage>
</organism>
<dbReference type="Proteomes" id="UP000641646">
    <property type="component" value="Unassembled WGS sequence"/>
</dbReference>
<evidence type="ECO:0000256" key="1">
    <source>
        <dbReference type="SAM" id="Phobius"/>
    </source>
</evidence>
<dbReference type="EMBL" id="JACJPW010000009">
    <property type="protein sequence ID" value="MBD2180503.1"/>
    <property type="molecule type" value="Genomic_DNA"/>
</dbReference>
<accession>A0A926ZEW3</accession>
<name>A0A926ZEW3_9CYAN</name>
<gene>
    <name evidence="2" type="ORF">H6G03_05180</name>
</gene>
<keyword evidence="1" id="KW-0812">Transmembrane</keyword>
<reference evidence="2" key="1">
    <citation type="journal article" date="2015" name="ISME J.">
        <title>Draft Genome Sequence of Streptomyces incarnatus NRRL8089, which Produces the Nucleoside Antibiotic Sinefungin.</title>
        <authorList>
            <person name="Oshima K."/>
            <person name="Hattori M."/>
            <person name="Shimizu H."/>
            <person name="Fukuda K."/>
            <person name="Nemoto M."/>
            <person name="Inagaki K."/>
            <person name="Tamura T."/>
        </authorList>
    </citation>
    <scope>NUCLEOTIDE SEQUENCE</scope>
    <source>
        <strain evidence="2">FACHB-1375</strain>
    </source>
</reference>
<dbReference type="RefSeq" id="WP_190462771.1">
    <property type="nucleotide sequence ID" value="NZ_JACJPW010000009.1"/>
</dbReference>